<reference evidence="9" key="1">
    <citation type="journal article" date="2012" name="Proc. Natl. Acad. Sci. U.S.A.">
        <title>Antigenic diversity is generated by distinct evolutionary mechanisms in African trypanosome species.</title>
        <authorList>
            <person name="Jackson A.P."/>
            <person name="Berry A."/>
            <person name="Aslett M."/>
            <person name="Allison H.C."/>
            <person name="Burton P."/>
            <person name="Vavrova-Anderson J."/>
            <person name="Brown R."/>
            <person name="Browne H."/>
            <person name="Corton N."/>
            <person name="Hauser H."/>
            <person name="Gamble J."/>
            <person name="Gilderthorp R."/>
            <person name="Marcello L."/>
            <person name="McQuillan J."/>
            <person name="Otto T.D."/>
            <person name="Quail M.A."/>
            <person name="Sanders M.J."/>
            <person name="van Tonder A."/>
            <person name="Ginger M.L."/>
            <person name="Field M.C."/>
            <person name="Barry J.D."/>
            <person name="Hertz-Fowler C."/>
            <person name="Berriman M."/>
        </authorList>
    </citation>
    <scope>NUCLEOTIDE SEQUENCE</scope>
    <source>
        <strain evidence="9">IL3000</strain>
    </source>
</reference>
<dbReference type="GO" id="GO:0016236">
    <property type="term" value="P:macroautophagy"/>
    <property type="evidence" value="ECO:0007669"/>
    <property type="project" value="InterPro"/>
</dbReference>
<dbReference type="SUPFAM" id="SSF48371">
    <property type="entry name" value="ARM repeat"/>
    <property type="match status" value="1"/>
</dbReference>
<keyword evidence="5" id="KW-0418">Kinase</keyword>
<evidence type="ECO:0000256" key="1">
    <source>
        <dbReference type="ARBA" id="ARBA00012513"/>
    </source>
</evidence>
<dbReference type="AlphaFoldDB" id="G0V1H0"/>
<dbReference type="GO" id="GO:0000166">
    <property type="term" value="F:nucleotide binding"/>
    <property type="evidence" value="ECO:0007669"/>
    <property type="project" value="UniProtKB-KW"/>
</dbReference>
<feature type="region of interest" description="Disordered" evidence="7">
    <location>
        <begin position="626"/>
        <end position="651"/>
    </location>
</feature>
<dbReference type="GO" id="GO:0045324">
    <property type="term" value="P:late endosome to vacuole transport"/>
    <property type="evidence" value="ECO:0007669"/>
    <property type="project" value="InterPro"/>
</dbReference>
<dbReference type="InterPro" id="IPR045162">
    <property type="entry name" value="Vps15-like"/>
</dbReference>
<organism evidence="9">
    <name type="scientific">Trypanosoma congolense (strain IL3000)</name>
    <dbReference type="NCBI Taxonomy" id="1068625"/>
    <lineage>
        <taxon>Eukaryota</taxon>
        <taxon>Discoba</taxon>
        <taxon>Euglenozoa</taxon>
        <taxon>Kinetoplastea</taxon>
        <taxon>Metakinetoplastina</taxon>
        <taxon>Trypanosomatida</taxon>
        <taxon>Trypanosomatidae</taxon>
        <taxon>Trypanosoma</taxon>
        <taxon>Nannomonas</taxon>
    </lineage>
</organism>
<dbReference type="GO" id="GO:0034272">
    <property type="term" value="C:phosphatidylinositol 3-kinase complex, class III, type II"/>
    <property type="evidence" value="ECO:0007669"/>
    <property type="project" value="TreeGrafter"/>
</dbReference>
<evidence type="ECO:0000256" key="3">
    <source>
        <dbReference type="ARBA" id="ARBA00022737"/>
    </source>
</evidence>
<evidence type="ECO:0000256" key="5">
    <source>
        <dbReference type="ARBA" id="ARBA00022777"/>
    </source>
</evidence>
<dbReference type="InterPro" id="IPR036322">
    <property type="entry name" value="WD40_repeat_dom_sf"/>
</dbReference>
<dbReference type="GO" id="GO:0034271">
    <property type="term" value="C:phosphatidylinositol 3-kinase complex, class III, type I"/>
    <property type="evidence" value="ECO:0007669"/>
    <property type="project" value="TreeGrafter"/>
</dbReference>
<dbReference type="GO" id="GO:0005770">
    <property type="term" value="C:late endosome"/>
    <property type="evidence" value="ECO:0007669"/>
    <property type="project" value="TreeGrafter"/>
</dbReference>
<dbReference type="GO" id="GO:0004674">
    <property type="term" value="F:protein serine/threonine kinase activity"/>
    <property type="evidence" value="ECO:0007669"/>
    <property type="project" value="InterPro"/>
</dbReference>
<keyword evidence="2" id="KW-0808">Transferase</keyword>
<evidence type="ECO:0000256" key="4">
    <source>
        <dbReference type="ARBA" id="ARBA00022741"/>
    </source>
</evidence>
<evidence type="ECO:0000256" key="6">
    <source>
        <dbReference type="ARBA" id="ARBA00022840"/>
    </source>
</evidence>
<proteinExistence type="predicted"/>
<evidence type="ECO:0000259" key="8">
    <source>
        <dbReference type="Pfam" id="PF22956"/>
    </source>
</evidence>
<accession>G0V1H0</accession>
<sequence length="1080" mass="117098">MYIFRRSLFSLSEVLELRSLPTQRDREAMVDKILQERGLHVNLRRMLLDMLCTDAASRPTVRQVLQRYTPAVFPAYFDYLYRDVLPVLLPRPPEHQVQLLWSRIGDIWSEVERLGAAKGCEGSSSSGSESSPLVPPSDAKKAAVLVLIPIVVNACLHLMTSEASCRVISIIHRMLPHCPVEVQASTLLPYVLHCVKLNSLPVVTRALALRTISAMCHAIPFSASEATVFDDLILPCVCDIVTKADTHNVTLLLEVANQLPSLLLQARSFLEHRQVLTLASKQENSFGQQLGKLLDNGWDALLTLYKHSHSAVVIAMLQQTKRVVKFLGEERTQHDFIPFLTTAIVSTVDVQRELYPQAILCHLSMQSPSLKTLSFFVEEALRQTDTIILHRALMGVSAIVGSKLFAVGDTMSLVQYALPYIVCADKWVSIAARRVVETAARTYRMSDVCTSLPRPLLPLLHQKTPLSSLTDLPSELVQEVSRHPFFADGQPQHNSQDGIRVIGGDAGLCGRVLAVVRNRDEERISEGRKAGGGSGVSCKLRYTIRHGTTKRFPPNLPQRAAFFDVSFDPALKDDSQDAKQGSPVATAFSASETARDEGTGLPSRSWKMTFKPTLREGRRMKLRQQVNLDGTSDNDTVVGDNSVSSPSFSADGKGKRQLLMTTACGGKFLSALSPGVLWAEKELAPVAAPYFTGRVHTGGIYGSAATPDGAGTCALVTVGSRGEARLWSVGATGVSEARRLDPGTKTNNTFLFVHFLRGGSDPLLCMGGTDGILRLCDVSKKSTVLERSLDGSPLTAACALGQDVLLTSSALGSLFVMDHRVGREVWAGRGVVPAELGVMSTISPLCSDCRAYGNVVTTTRGAIALFDLRFQMLLQQYHLCDVQKGGDRLLDSPHAILCATPDVTCKPPDQMNEHPGMFLGTQSGAVYHIDLLTGMSRVSLRPASTFDASTRAMLLQPKHSLLFTAGDDMQIRKWCLVNPTQSATLVSPPYSSHVYARRASGSVMEVRPPLRGAVKETTTSSSTAATAAGAGASSPRGVVVPQHHTDAILTLCAVGPVGAGETYLASGSRNGQLTLWFNTE</sequence>
<dbReference type="SMART" id="SM00320">
    <property type="entry name" value="WD40"/>
    <property type="match status" value="3"/>
</dbReference>
<dbReference type="PANTHER" id="PTHR17583:SF0">
    <property type="entry name" value="PHOSPHOINOSITIDE 3-KINASE REGULATORY SUBUNIT 4"/>
    <property type="match status" value="1"/>
</dbReference>
<evidence type="ECO:0000256" key="2">
    <source>
        <dbReference type="ARBA" id="ARBA00022679"/>
    </source>
</evidence>
<keyword evidence="6" id="KW-0067">ATP-binding</keyword>
<dbReference type="SUPFAM" id="SSF50978">
    <property type="entry name" value="WD40 repeat-like"/>
    <property type="match status" value="1"/>
</dbReference>
<feature type="compositionally biased region" description="Low complexity" evidence="7">
    <location>
        <begin position="1017"/>
        <end position="1034"/>
    </location>
</feature>
<evidence type="ECO:0000313" key="9">
    <source>
        <dbReference type="EMBL" id="CCC95491.1"/>
    </source>
</evidence>
<dbReference type="InterPro" id="IPR055231">
    <property type="entry name" value="2AA_helical"/>
</dbReference>
<feature type="domain" description="Phosphatase 2A Regulatory Subunit A helical" evidence="8">
    <location>
        <begin position="149"/>
        <end position="483"/>
    </location>
</feature>
<feature type="region of interest" description="Disordered" evidence="7">
    <location>
        <begin position="573"/>
        <end position="604"/>
    </location>
</feature>
<protein>
    <recommendedName>
        <fullName evidence="1">non-specific serine/threonine protein kinase</fullName>
        <ecNumber evidence="1">2.7.11.1</ecNumber>
    </recommendedName>
</protein>
<dbReference type="PANTHER" id="PTHR17583">
    <property type="entry name" value="PHOSPHOINOSITIDE 3-KINASE REGULATORY SUBUNIT 4"/>
    <property type="match status" value="1"/>
</dbReference>
<dbReference type="VEuPathDB" id="TriTrypDB:TcIL3000.11.9580"/>
<dbReference type="GO" id="GO:0071561">
    <property type="term" value="C:nucleus-vacuole junction"/>
    <property type="evidence" value="ECO:0007669"/>
    <property type="project" value="TreeGrafter"/>
</dbReference>
<keyword evidence="3" id="KW-0677">Repeat</keyword>
<dbReference type="InterPro" id="IPR015943">
    <property type="entry name" value="WD40/YVTN_repeat-like_dom_sf"/>
</dbReference>
<feature type="region of interest" description="Disordered" evidence="7">
    <location>
        <begin position="1015"/>
        <end position="1037"/>
    </location>
</feature>
<dbReference type="Gene3D" id="2.130.10.10">
    <property type="entry name" value="YVTN repeat-like/Quinoprotein amine dehydrogenase"/>
    <property type="match status" value="2"/>
</dbReference>
<dbReference type="InterPro" id="IPR016024">
    <property type="entry name" value="ARM-type_fold"/>
</dbReference>
<keyword evidence="4" id="KW-0547">Nucleotide-binding</keyword>
<name>G0V1H0_TRYCI</name>
<evidence type="ECO:0000256" key="7">
    <source>
        <dbReference type="SAM" id="MobiDB-lite"/>
    </source>
</evidence>
<dbReference type="EC" id="2.7.11.1" evidence="1"/>
<feature type="compositionally biased region" description="Polar residues" evidence="7">
    <location>
        <begin position="626"/>
        <end position="648"/>
    </location>
</feature>
<dbReference type="Pfam" id="PF22956">
    <property type="entry name" value="VPS15-like_hel"/>
    <property type="match status" value="1"/>
</dbReference>
<dbReference type="GO" id="GO:0006623">
    <property type="term" value="P:protein targeting to vacuole"/>
    <property type="evidence" value="ECO:0007669"/>
    <property type="project" value="TreeGrafter"/>
</dbReference>
<gene>
    <name evidence="9" type="ORF">TCIL3000_11_9580</name>
</gene>
<dbReference type="InterPro" id="IPR001680">
    <property type="entry name" value="WD40_rpt"/>
</dbReference>
<dbReference type="EMBL" id="HE575324">
    <property type="protein sequence ID" value="CCC95491.1"/>
    <property type="molecule type" value="Genomic_DNA"/>
</dbReference>